<dbReference type="Gene3D" id="3.40.33.10">
    <property type="entry name" value="CAP"/>
    <property type="match status" value="1"/>
</dbReference>
<dbReference type="InterPro" id="IPR029410">
    <property type="entry name" value="CAP_assoc"/>
</dbReference>
<reference evidence="3" key="1">
    <citation type="journal article" date="2019" name="Int. J. Syst. Evol. Microbiol.">
        <title>The Global Catalogue of Microorganisms (GCM) 10K type strain sequencing project: providing services to taxonomists for standard genome sequencing and annotation.</title>
        <authorList>
            <consortium name="The Broad Institute Genomics Platform"/>
            <consortium name="The Broad Institute Genome Sequencing Center for Infectious Disease"/>
            <person name="Wu L."/>
            <person name="Ma J."/>
        </authorList>
    </citation>
    <scope>NUCLEOTIDE SEQUENCE [LARGE SCALE GENOMIC DNA]</scope>
    <source>
        <strain evidence="3">KCTC 42143</strain>
    </source>
</reference>
<dbReference type="EMBL" id="JBHUFF010000013">
    <property type="protein sequence ID" value="MFD1799530.1"/>
    <property type="molecule type" value="Genomic_DNA"/>
</dbReference>
<feature type="domain" description="CAP-associated" evidence="1">
    <location>
        <begin position="68"/>
        <end position="209"/>
    </location>
</feature>
<evidence type="ECO:0000313" key="3">
    <source>
        <dbReference type="Proteomes" id="UP001597285"/>
    </source>
</evidence>
<protein>
    <submittedName>
        <fullName evidence="2">CAP-associated domain-containing protein</fullName>
    </submittedName>
</protein>
<gene>
    <name evidence="2" type="ORF">ACFSBK_06655</name>
</gene>
<organism evidence="2 3">
    <name type="scientific">Carnobacterium antarcticum</name>
    <dbReference type="NCBI Taxonomy" id="2126436"/>
    <lineage>
        <taxon>Bacteria</taxon>
        <taxon>Bacillati</taxon>
        <taxon>Bacillota</taxon>
        <taxon>Bacilli</taxon>
        <taxon>Lactobacillales</taxon>
        <taxon>Carnobacteriaceae</taxon>
        <taxon>Carnobacterium</taxon>
    </lineage>
</organism>
<name>A0ABW4NN10_9LACT</name>
<evidence type="ECO:0000259" key="1">
    <source>
        <dbReference type="Pfam" id="PF14504"/>
    </source>
</evidence>
<accession>A0ABW4NN10</accession>
<sequence length="405" mass="46982">MKTILRALPIFILLMMLIYWVPQIASNSPSEIITQKTKLQEVKKESNSNQSTLLKQDTLPEAGMGEYMGKAIETIQEKYGEPLRIDQTAYGYDWWVYGEDEQDYFQIGVSHEGKITNVFVLGSQLDVSPFQIGMDVTEIYQIAMFYPTFSIDYQEETYMLELSENDLNFHPLISFENQTFAILMVDRKTNEVNAVRYLDKRSLLQLGVYEIASQTPVPPVKHQDEELNDIYASNHREILEILNNLRQRYEIPELVYSEELSSIADSVFSYQEKLYAADLLEKDNAEVQKQLDEEKSSSEGTLDDDSEIEAFIEEDATTEETQLGDYPPLTSEQIQMKLEMEQVKVADTRVLYFDQSADSTWLTTFWFSLENQRRLLTDPEMKRFGISFRSQEVLLMLDKEAENSE</sequence>
<dbReference type="InterPro" id="IPR035940">
    <property type="entry name" value="CAP_sf"/>
</dbReference>
<proteinExistence type="predicted"/>
<dbReference type="Pfam" id="PF14504">
    <property type="entry name" value="CAP_assoc_N"/>
    <property type="match status" value="1"/>
</dbReference>
<dbReference type="RefSeq" id="WP_058918286.1">
    <property type="nucleotide sequence ID" value="NZ_JBHSQC010000025.1"/>
</dbReference>
<dbReference type="Proteomes" id="UP001597285">
    <property type="component" value="Unassembled WGS sequence"/>
</dbReference>
<evidence type="ECO:0000313" key="2">
    <source>
        <dbReference type="EMBL" id="MFD1799530.1"/>
    </source>
</evidence>
<comment type="caution">
    <text evidence="2">The sequence shown here is derived from an EMBL/GenBank/DDBJ whole genome shotgun (WGS) entry which is preliminary data.</text>
</comment>
<keyword evidence="3" id="KW-1185">Reference proteome</keyword>